<feature type="transmembrane region" description="Helical" evidence="3">
    <location>
        <begin position="23"/>
        <end position="42"/>
    </location>
</feature>
<dbReference type="NCBIfam" id="TIGR02227">
    <property type="entry name" value="sigpep_I_bact"/>
    <property type="match status" value="1"/>
</dbReference>
<dbReference type="InterPro" id="IPR036286">
    <property type="entry name" value="LexA/Signal_pep-like_sf"/>
</dbReference>
<evidence type="ECO:0000256" key="1">
    <source>
        <dbReference type="ARBA" id="ARBA00004401"/>
    </source>
</evidence>
<accession>A0ABX6YGE7</accession>
<keyword evidence="6" id="KW-1185">Reference proteome</keyword>
<evidence type="ECO:0000256" key="3">
    <source>
        <dbReference type="RuleBase" id="RU362042"/>
    </source>
</evidence>
<evidence type="ECO:0000259" key="4">
    <source>
        <dbReference type="Pfam" id="PF10502"/>
    </source>
</evidence>
<proteinExistence type="inferred from homology"/>
<keyword evidence="3 5" id="KW-0378">Hydrolase</keyword>
<dbReference type="EC" id="3.4.21.89" evidence="3"/>
<keyword evidence="3" id="KW-0812">Transmembrane</keyword>
<keyword evidence="3" id="KW-0472">Membrane</keyword>
<gene>
    <name evidence="5" type="primary">lepB</name>
    <name evidence="5" type="ORF">HCR76_11570</name>
</gene>
<dbReference type="EMBL" id="CP061169">
    <property type="protein sequence ID" value="QPZ37472.1"/>
    <property type="molecule type" value="Genomic_DNA"/>
</dbReference>
<keyword evidence="3" id="KW-1133">Transmembrane helix</keyword>
<evidence type="ECO:0000313" key="5">
    <source>
        <dbReference type="EMBL" id="QPZ37472.1"/>
    </source>
</evidence>
<dbReference type="InterPro" id="IPR000223">
    <property type="entry name" value="Pept_S26A_signal_pept_1"/>
</dbReference>
<dbReference type="GO" id="GO:0009003">
    <property type="term" value="F:signal peptidase activity"/>
    <property type="evidence" value="ECO:0007669"/>
    <property type="project" value="UniProtKB-EC"/>
</dbReference>
<keyword evidence="3" id="KW-0645">Protease</keyword>
<dbReference type="PANTHER" id="PTHR43390:SF1">
    <property type="entry name" value="CHLOROPLAST PROCESSING PEPTIDASE"/>
    <property type="match status" value="1"/>
</dbReference>
<dbReference type="InterPro" id="IPR019533">
    <property type="entry name" value="Peptidase_S26"/>
</dbReference>
<organism evidence="5 6">
    <name type="scientific">Paramicrobacterium chengjingii</name>
    <dbReference type="NCBI Taxonomy" id="2769067"/>
    <lineage>
        <taxon>Bacteria</taxon>
        <taxon>Bacillati</taxon>
        <taxon>Actinomycetota</taxon>
        <taxon>Actinomycetes</taxon>
        <taxon>Micrococcales</taxon>
        <taxon>Microbacteriaceae</taxon>
        <taxon>Paramicrobacterium</taxon>
    </lineage>
</organism>
<comment type="similarity">
    <text evidence="2 3">Belongs to the peptidase S26 family.</text>
</comment>
<comment type="catalytic activity">
    <reaction evidence="3">
        <text>Cleavage of hydrophobic, N-terminal signal or leader sequences from secreted and periplasmic proteins.</text>
        <dbReference type="EC" id="3.4.21.89"/>
    </reaction>
</comment>
<comment type="subcellular location">
    <subcellularLocation>
        <location evidence="1">Cell membrane</location>
        <topology evidence="1">Single-pass type II membrane protein</topology>
    </subcellularLocation>
    <subcellularLocation>
        <location evidence="3">Membrane</location>
        <topology evidence="3">Single-pass type II membrane protein</topology>
    </subcellularLocation>
</comment>
<dbReference type="Proteomes" id="UP000662814">
    <property type="component" value="Chromosome"/>
</dbReference>
<dbReference type="PANTHER" id="PTHR43390">
    <property type="entry name" value="SIGNAL PEPTIDASE I"/>
    <property type="match status" value="1"/>
</dbReference>
<name>A0ABX6YGE7_9MICO</name>
<dbReference type="CDD" id="cd06530">
    <property type="entry name" value="S26_SPase_I"/>
    <property type="match status" value="1"/>
</dbReference>
<dbReference type="RefSeq" id="WP_166990451.1">
    <property type="nucleotide sequence ID" value="NZ_CP061169.1"/>
</dbReference>
<dbReference type="SUPFAM" id="SSF51306">
    <property type="entry name" value="LexA/Signal peptidase"/>
    <property type="match status" value="1"/>
</dbReference>
<dbReference type="Gene3D" id="2.10.109.10">
    <property type="entry name" value="Umud Fragment, subunit A"/>
    <property type="match status" value="1"/>
</dbReference>
<protein>
    <recommendedName>
        <fullName evidence="3">Signal peptidase I</fullName>
        <ecNumber evidence="3">3.4.21.89</ecNumber>
    </recommendedName>
</protein>
<evidence type="ECO:0000256" key="2">
    <source>
        <dbReference type="ARBA" id="ARBA00009370"/>
    </source>
</evidence>
<sequence length="240" mass="25848">MGSLCANENEKSVGLFRRIVGSFWFNLLAAFFVLAVMQLFVVKLYSVPSGSMENTLEIGDKVLVSRLAYIGSEPTVGDVVVFDASATWDESRERPTNPIEYAVKWLGGLIGVGPSLDHTLVKRVVAGPGQTIACCGDTGQMLVDGEPLEEPYVVNDFLFVPGQVDCSTEPMSRRCVDEFTVPAEQYVVLGDSRANSSDSLIECRGSSASDNCVRTVQRSDIVGKLFTVVWPIGNLGAPAG</sequence>
<evidence type="ECO:0000313" key="6">
    <source>
        <dbReference type="Proteomes" id="UP000662814"/>
    </source>
</evidence>
<feature type="domain" description="Peptidase S26" evidence="4">
    <location>
        <begin position="27"/>
        <end position="230"/>
    </location>
</feature>
<reference evidence="5 6" key="1">
    <citation type="submission" date="2020-12" db="EMBL/GenBank/DDBJ databases">
        <title>Microbacterium sp. HY060.</title>
        <authorList>
            <person name="Zhou J."/>
        </authorList>
    </citation>
    <scope>NUCLEOTIDE SEQUENCE [LARGE SCALE GENOMIC DNA]</scope>
    <source>
        <strain evidence="5 6">HY60</strain>
    </source>
</reference>
<dbReference type="PRINTS" id="PR00727">
    <property type="entry name" value="LEADERPTASE"/>
</dbReference>
<dbReference type="Pfam" id="PF10502">
    <property type="entry name" value="Peptidase_S26"/>
    <property type="match status" value="1"/>
</dbReference>